<dbReference type="AlphaFoldDB" id="A0A3N8QDA6"/>
<organism evidence="1 2">
    <name type="scientific">Burkholderia contaminans</name>
    <dbReference type="NCBI Taxonomy" id="488447"/>
    <lineage>
        <taxon>Bacteria</taxon>
        <taxon>Pseudomonadati</taxon>
        <taxon>Pseudomonadota</taxon>
        <taxon>Betaproteobacteria</taxon>
        <taxon>Burkholderiales</taxon>
        <taxon>Burkholderiaceae</taxon>
        <taxon>Burkholderia</taxon>
        <taxon>Burkholderia cepacia complex</taxon>
    </lineage>
</organism>
<proteinExistence type="predicted"/>
<dbReference type="RefSeq" id="WP_124576018.1">
    <property type="nucleotide sequence ID" value="NZ_QTQV01000001.1"/>
</dbReference>
<dbReference type="Proteomes" id="UP000277921">
    <property type="component" value="Unassembled WGS sequence"/>
</dbReference>
<comment type="caution">
    <text evidence="1">The sequence shown here is derived from an EMBL/GenBank/DDBJ whole genome shotgun (WGS) entry which is preliminary data.</text>
</comment>
<gene>
    <name evidence="1" type="ORF">DF051_02875</name>
</gene>
<dbReference type="InterPro" id="IPR010260">
    <property type="entry name" value="AlpA"/>
</dbReference>
<name>A0A3N8QDA6_9BURK</name>
<sequence length="87" mass="9864">MATKYHKAALPDAAQAIPQSLPLDGFTRWSDLKHFIPLSQESVRTRELAGRFPKRVQLGSARCVAWPNREIHRWLADPAGYRVPENA</sequence>
<evidence type="ECO:0000313" key="1">
    <source>
        <dbReference type="EMBL" id="RQT21784.1"/>
    </source>
</evidence>
<reference evidence="1 2" key="1">
    <citation type="submission" date="2018-08" db="EMBL/GenBank/DDBJ databases">
        <title>Comparative analysis of Burkholderia isolates from Puerto Rico.</title>
        <authorList>
            <person name="Hall C."/>
            <person name="Sahl J."/>
            <person name="Wagner D."/>
        </authorList>
    </citation>
    <scope>NUCLEOTIDE SEQUENCE [LARGE SCALE GENOMIC DNA]</scope>
    <source>
        <strain evidence="1 2">Bp9025</strain>
    </source>
</reference>
<dbReference type="EMBL" id="QTQV01000001">
    <property type="protein sequence ID" value="RQT21784.1"/>
    <property type="molecule type" value="Genomic_DNA"/>
</dbReference>
<dbReference type="Pfam" id="PF05930">
    <property type="entry name" value="Phage_AlpA"/>
    <property type="match status" value="1"/>
</dbReference>
<evidence type="ECO:0000313" key="2">
    <source>
        <dbReference type="Proteomes" id="UP000277921"/>
    </source>
</evidence>
<protein>
    <submittedName>
        <fullName evidence="1">AlpA family phage regulatory protein</fullName>
    </submittedName>
</protein>
<accession>A0A3N8QDA6</accession>